<sequence length="75" mass="8458">MEMLCSMMITTLVVRRLDVWMRLKCGRVTGTRLWSSKNGKQESLRALYGRIYHEGGGSRDLTTVPGTMETPLSPP</sequence>
<name>A0A0E0K6Z6_ORYPU</name>
<proteinExistence type="predicted"/>
<dbReference type="Gramene" id="OPUNC02G34710.1">
    <property type="protein sequence ID" value="OPUNC02G34710.1"/>
    <property type="gene ID" value="OPUNC02G34710"/>
</dbReference>
<accession>A0A0E0K6Z6</accession>
<reference evidence="1" key="2">
    <citation type="submission" date="2018-05" db="EMBL/GenBank/DDBJ databases">
        <title>OpunRS2 (Oryza punctata Reference Sequence Version 2).</title>
        <authorList>
            <person name="Zhang J."/>
            <person name="Kudrna D."/>
            <person name="Lee S."/>
            <person name="Talag J."/>
            <person name="Welchert J."/>
            <person name="Wing R.A."/>
        </authorList>
    </citation>
    <scope>NUCLEOTIDE SEQUENCE [LARGE SCALE GENOMIC DNA]</scope>
</reference>
<dbReference type="EnsemblPlants" id="OPUNC02G34710.1">
    <property type="protein sequence ID" value="OPUNC02G34710.1"/>
    <property type="gene ID" value="OPUNC02G34710"/>
</dbReference>
<evidence type="ECO:0000313" key="2">
    <source>
        <dbReference type="Proteomes" id="UP000026962"/>
    </source>
</evidence>
<evidence type="ECO:0000313" key="1">
    <source>
        <dbReference type="EnsemblPlants" id="OPUNC02G34710.1"/>
    </source>
</evidence>
<keyword evidence="2" id="KW-1185">Reference proteome</keyword>
<reference evidence="1" key="1">
    <citation type="submission" date="2015-04" db="UniProtKB">
        <authorList>
            <consortium name="EnsemblPlants"/>
        </authorList>
    </citation>
    <scope>IDENTIFICATION</scope>
</reference>
<dbReference type="AlphaFoldDB" id="A0A0E0K6Z6"/>
<dbReference type="Proteomes" id="UP000026962">
    <property type="component" value="Chromosome 2"/>
</dbReference>
<organism evidence="1">
    <name type="scientific">Oryza punctata</name>
    <name type="common">Red rice</name>
    <dbReference type="NCBI Taxonomy" id="4537"/>
    <lineage>
        <taxon>Eukaryota</taxon>
        <taxon>Viridiplantae</taxon>
        <taxon>Streptophyta</taxon>
        <taxon>Embryophyta</taxon>
        <taxon>Tracheophyta</taxon>
        <taxon>Spermatophyta</taxon>
        <taxon>Magnoliopsida</taxon>
        <taxon>Liliopsida</taxon>
        <taxon>Poales</taxon>
        <taxon>Poaceae</taxon>
        <taxon>BOP clade</taxon>
        <taxon>Oryzoideae</taxon>
        <taxon>Oryzeae</taxon>
        <taxon>Oryzinae</taxon>
        <taxon>Oryza</taxon>
    </lineage>
</organism>
<protein>
    <submittedName>
        <fullName evidence="1">Uncharacterized protein</fullName>
    </submittedName>
</protein>
<dbReference type="HOGENOM" id="CLU_2675348_0_0_1"/>